<organism evidence="10 11">
    <name type="scientific">Candidatus Kryptonium thompsonii</name>
    <dbReference type="NCBI Taxonomy" id="1633631"/>
    <lineage>
        <taxon>Bacteria</taxon>
        <taxon>Pseudomonadati</taxon>
        <taxon>Candidatus Kryptoniota</taxon>
        <taxon>Candidatus Kryptonium</taxon>
    </lineage>
</organism>
<dbReference type="CDD" id="cd07477">
    <property type="entry name" value="Peptidases_S8_Subtilisin_subset"/>
    <property type="match status" value="1"/>
</dbReference>
<dbReference type="Gene3D" id="2.60.40.4070">
    <property type="match status" value="1"/>
</dbReference>
<dbReference type="GO" id="GO:0046872">
    <property type="term" value="F:metal ion binding"/>
    <property type="evidence" value="ECO:0007669"/>
    <property type="project" value="UniProtKB-KW"/>
</dbReference>
<reference evidence="9 12" key="1">
    <citation type="submission" date="2015-11" db="EMBL/GenBank/DDBJ databases">
        <authorList>
            <person name="Varghese N."/>
        </authorList>
    </citation>
    <scope>NUCLEOTIDE SEQUENCE [LARGE SCALE GENOMIC DNA]</scope>
    <source>
        <strain evidence="9 12">JGI-8</strain>
    </source>
</reference>
<dbReference type="Gene3D" id="3.40.50.200">
    <property type="entry name" value="Peptidase S8/S53 domain"/>
    <property type="match status" value="1"/>
</dbReference>
<accession>A0A0P1N0C7</accession>
<feature type="active site" description="Charge relay system" evidence="6">
    <location>
        <position position="351"/>
    </location>
</feature>
<dbReference type="Proteomes" id="UP000182011">
    <property type="component" value="Unassembled WGS sequence"/>
</dbReference>
<keyword evidence="2 6" id="KW-0645">Protease</keyword>
<sequence length="889" mass="99182">MRQKIFILFILLLFLSPFFSFPMSFSQEFQQSNSNYLRKIVLFKKDFTDQTQKDKIISQYGGIKLGDLKLINAQVVLFPNKQKVEALANHPAILLIEDDQIVKALDFDDTYKINSTSRANIFPSQVIPWNILRIKAPQVWKTGNKGQKIKVAVFDTGIDKNHPDLRVKGGVKPRLVNGDPVYFPDWEDYNGHGTEVAGVIAALDNNIGVVGVAPEVELYSVKVLDDNGYGSGGNIIDGLEWAINNKMDVINMSLGWSGYSETAHLVIKWAYQAGIVMVAGSGNEPNKIIYPAGYPEVIAVGATDKDNNVAYFSGRGQELDLVAPGLDIYTTNYKNSNLWKGSSYALTLGTSHSTPHVTGVVALLLNTPVGSYDFNNNGKWDPDEVMKKLKDRARDILDPGFDTTSGYGLVDAYNSILPGAYSSILPLWSFRQGFFDVKEYVMSDVKGINNPQQWTPFTVKGKLNEARQIAQSYANDVKLRAIGAFEGIEIPYDSLDGKVYFANYVFYSPSKDKYVYVWSNAIVGSYIDTSSTPENTLVDLPSSFIDSDVVLDSAEANGGYAFRSEPNTVTGVIYDLRNYPDDDLAPDTVNPYWRVTYVRQDTISNGVGILVIYLNPSDGRLVKKFRIVFKPVTAKERFNDVNSLAVSYASDARLVYVLGIEDTLVDGKCMFWNYGYRSSSVGKFSIWWYADSARIDTFFLDLPGIPLNKPLQFNYYKDSNVLAGVGEANGGAQFRKDHFYVNVYYLYSQSRDTAQIYFHSIYGGYSNSKGVRDSLVLFVHPVTGAFVGSFTKVERDEVAGVPRSFALHQNYPNPFNSMTTISYEIPVRASVKLVIYNVLGQEVVTLVNEVQEPGRYNVRFDASGLSSGVYFYRLEAGDFVSVKKMVLVK</sequence>
<dbReference type="Proteomes" id="UP000182200">
    <property type="component" value="Unassembled WGS sequence"/>
</dbReference>
<dbReference type="InterPro" id="IPR037045">
    <property type="entry name" value="S8pro/Inhibitor_I9_sf"/>
</dbReference>
<evidence type="ECO:0000313" key="11">
    <source>
        <dbReference type="Proteomes" id="UP000182011"/>
    </source>
</evidence>
<feature type="domain" description="Secretion system C-terminal sorting" evidence="8">
    <location>
        <begin position="811"/>
        <end position="886"/>
    </location>
</feature>
<feature type="active site" description="Charge relay system" evidence="6">
    <location>
        <position position="192"/>
    </location>
</feature>
<accession>A0A0S4MRJ1</accession>
<keyword evidence="12" id="KW-1185">Reference proteome</keyword>
<dbReference type="GO" id="GO:0004252">
    <property type="term" value="F:serine-type endopeptidase activity"/>
    <property type="evidence" value="ECO:0007669"/>
    <property type="project" value="UniProtKB-UniRule"/>
</dbReference>
<dbReference type="SUPFAM" id="SSF52743">
    <property type="entry name" value="Subtilisin-like"/>
    <property type="match status" value="1"/>
</dbReference>
<dbReference type="NCBIfam" id="TIGR04183">
    <property type="entry name" value="Por_Secre_tail"/>
    <property type="match status" value="1"/>
</dbReference>
<keyword evidence="3" id="KW-0479">Metal-binding</keyword>
<accession>A0A0P1MG50</accession>
<dbReference type="GO" id="GO:0006508">
    <property type="term" value="P:proteolysis"/>
    <property type="evidence" value="ECO:0007669"/>
    <property type="project" value="UniProtKB-KW"/>
</dbReference>
<dbReference type="InterPro" id="IPR034202">
    <property type="entry name" value="Subtilisin_Carlsberg-like"/>
</dbReference>
<dbReference type="InterPro" id="IPR015500">
    <property type="entry name" value="Peptidase_S8_subtilisin-rel"/>
</dbReference>
<accession>A0A0P1NUF2</accession>
<dbReference type="Pfam" id="PF00082">
    <property type="entry name" value="Peptidase_S8"/>
    <property type="match status" value="1"/>
</dbReference>
<feature type="domain" description="Peptidase S8/S53" evidence="7">
    <location>
        <begin position="146"/>
        <end position="408"/>
    </location>
</feature>
<evidence type="ECO:0000256" key="5">
    <source>
        <dbReference type="ARBA" id="ARBA00022825"/>
    </source>
</evidence>
<dbReference type="PROSITE" id="PS51892">
    <property type="entry name" value="SUBTILASE"/>
    <property type="match status" value="1"/>
</dbReference>
<feature type="active site" description="Charge relay system" evidence="6">
    <location>
        <position position="155"/>
    </location>
</feature>
<gene>
    <name evidence="10" type="ORF">JGI4_00257</name>
    <name evidence="9" type="ORF">JGI8_00447</name>
</gene>
<name>A0A0P1LHJ8_9BACT</name>
<proteinExistence type="inferred from homology"/>
<dbReference type="PRINTS" id="PR00723">
    <property type="entry name" value="SUBTILISIN"/>
</dbReference>
<dbReference type="InterPro" id="IPR050131">
    <property type="entry name" value="Peptidase_S8_subtilisin-like"/>
</dbReference>
<keyword evidence="5 6" id="KW-0720">Serine protease</keyword>
<dbReference type="Gene3D" id="3.30.70.80">
    <property type="entry name" value="Peptidase S8 propeptide/proteinase inhibitor I9"/>
    <property type="match status" value="1"/>
</dbReference>
<dbReference type="InterPro" id="IPR026444">
    <property type="entry name" value="Secre_tail"/>
</dbReference>
<dbReference type="PANTHER" id="PTHR43806">
    <property type="entry name" value="PEPTIDASE S8"/>
    <property type="match status" value="1"/>
</dbReference>
<dbReference type="EMBL" id="CZVI01000004">
    <property type="protein sequence ID" value="CUS80861.1"/>
    <property type="molecule type" value="Genomic_DNA"/>
</dbReference>
<comment type="similarity">
    <text evidence="1 6">Belongs to the peptidase S8 family.</text>
</comment>
<evidence type="ECO:0000256" key="1">
    <source>
        <dbReference type="ARBA" id="ARBA00011073"/>
    </source>
</evidence>
<evidence type="ECO:0000256" key="3">
    <source>
        <dbReference type="ARBA" id="ARBA00022723"/>
    </source>
</evidence>
<evidence type="ECO:0000313" key="10">
    <source>
        <dbReference type="EMBL" id="CUU01369.1"/>
    </source>
</evidence>
<dbReference type="STRING" id="1633631.GCA_001442925_00259"/>
<reference evidence="10 11" key="2">
    <citation type="submission" date="2015-11" db="EMBL/GenBank/DDBJ databases">
        <authorList>
            <person name="Zhang Y."/>
            <person name="Guo Z."/>
        </authorList>
    </citation>
    <scope>NUCLEOTIDE SEQUENCE [LARGE SCALE GENOMIC DNA]</scope>
    <source>
        <strain evidence="10">JGI-4</strain>
    </source>
</reference>
<evidence type="ECO:0000256" key="4">
    <source>
        <dbReference type="ARBA" id="ARBA00022801"/>
    </source>
</evidence>
<dbReference type="PROSITE" id="PS00138">
    <property type="entry name" value="SUBTILASE_SER"/>
    <property type="match status" value="1"/>
</dbReference>
<dbReference type="PANTHER" id="PTHR43806:SF11">
    <property type="entry name" value="CEREVISIN-RELATED"/>
    <property type="match status" value="1"/>
</dbReference>
<dbReference type="PROSITE" id="PS00137">
    <property type="entry name" value="SUBTILASE_HIS"/>
    <property type="match status" value="1"/>
</dbReference>
<evidence type="ECO:0000259" key="7">
    <source>
        <dbReference type="Pfam" id="PF00082"/>
    </source>
</evidence>
<dbReference type="EMBL" id="FAOP01000002">
    <property type="protein sequence ID" value="CUU01369.1"/>
    <property type="molecule type" value="Genomic_DNA"/>
</dbReference>
<keyword evidence="4 6" id="KW-0378">Hydrolase</keyword>
<evidence type="ECO:0000256" key="2">
    <source>
        <dbReference type="ARBA" id="ARBA00022670"/>
    </source>
</evidence>
<dbReference type="SUPFAM" id="SSF54897">
    <property type="entry name" value="Protease propeptides/inhibitors"/>
    <property type="match status" value="1"/>
</dbReference>
<dbReference type="AlphaFoldDB" id="A0A0P1LHJ8"/>
<evidence type="ECO:0000259" key="8">
    <source>
        <dbReference type="Pfam" id="PF18962"/>
    </source>
</evidence>
<evidence type="ECO:0000256" key="6">
    <source>
        <dbReference type="PROSITE-ProRule" id="PRU01240"/>
    </source>
</evidence>
<dbReference type="InterPro" id="IPR036852">
    <property type="entry name" value="Peptidase_S8/S53_dom_sf"/>
</dbReference>
<dbReference type="InterPro" id="IPR023828">
    <property type="entry name" value="Peptidase_S8_Ser-AS"/>
</dbReference>
<accession>A0A0P1LHJ8</accession>
<accession>A0A0P1LY01</accession>
<protein>
    <submittedName>
        <fullName evidence="10">Por secretion system C-terminal sorting domain-containing protein</fullName>
    </submittedName>
</protein>
<dbReference type="RefSeq" id="WP_082349059.1">
    <property type="nucleotide sequence ID" value="NZ_CZVI01000004.1"/>
</dbReference>
<evidence type="ECO:0000313" key="12">
    <source>
        <dbReference type="Proteomes" id="UP000182200"/>
    </source>
</evidence>
<dbReference type="InterPro" id="IPR022398">
    <property type="entry name" value="Peptidase_S8_His-AS"/>
</dbReference>
<dbReference type="Pfam" id="PF18962">
    <property type="entry name" value="Por_Secre_tail"/>
    <property type="match status" value="1"/>
</dbReference>
<dbReference type="InterPro" id="IPR000209">
    <property type="entry name" value="Peptidase_S8/S53_dom"/>
</dbReference>
<evidence type="ECO:0000313" key="9">
    <source>
        <dbReference type="EMBL" id="CUS80861.1"/>
    </source>
</evidence>